<dbReference type="OMA" id="TFTAWAC"/>
<dbReference type="Pfam" id="PF00107">
    <property type="entry name" value="ADH_zinc_N"/>
    <property type="match status" value="1"/>
</dbReference>
<dbReference type="InterPro" id="IPR047109">
    <property type="entry name" value="CAD-like"/>
</dbReference>
<dbReference type="RefSeq" id="XP_018272895.1">
    <property type="nucleotide sequence ID" value="XM_018414000.1"/>
</dbReference>
<evidence type="ECO:0000259" key="6">
    <source>
        <dbReference type="SMART" id="SM00829"/>
    </source>
</evidence>
<dbReference type="InterPro" id="IPR020843">
    <property type="entry name" value="ER"/>
</dbReference>
<dbReference type="SUPFAM" id="SSF51735">
    <property type="entry name" value="NAD(P)-binding Rossmann-fold domains"/>
    <property type="match status" value="1"/>
</dbReference>
<protein>
    <recommendedName>
        <fullName evidence="6">Enoyl reductase (ER) domain-containing protein</fullName>
    </recommendedName>
</protein>
<dbReference type="GO" id="GO:0016616">
    <property type="term" value="F:oxidoreductase activity, acting on the CH-OH group of donors, NAD or NADP as acceptor"/>
    <property type="evidence" value="ECO:0007669"/>
    <property type="project" value="InterPro"/>
</dbReference>
<name>A0A194SBR6_RHOGW</name>
<dbReference type="InterPro" id="IPR002328">
    <property type="entry name" value="ADH_Zn_CS"/>
</dbReference>
<sequence length="363" mass="38670">MSNVPEQFTGQAAMNEADGKAYKTQPWSYTPKKWSEDDIDIKVECSGVCGSCLHTISNGWPSPTSYPCIVGHEIIGEVVRVGDNVKHLKLGQRVGVGAQAGSCLECDACKAGLQQHCSGKGGMVGSYQGKWEDGSVSQGGYADYTRVKGQLAVPIPEGLESEPTAPLLCAGVTVYAPLKRHGCGPGKKVGIVGIGGLGHLALQIASAMGAETYALSHSTSKIDDAEKLGVKRDNFIVAKDVKATVEKWSNTFDIILITAPSDNLPLDSLYFKLMAHLGSIILCALPETKLPAFYAHALVGKSLTLAGSLIGGTSEIAELFDLAAKHDIKAWTEARPMSQTTQTLRDMDAGKARYRYVLSNKKQ</sequence>
<proteinExistence type="inferred from homology"/>
<dbReference type="Gene3D" id="3.40.50.720">
    <property type="entry name" value="NAD(P)-binding Rossmann-like Domain"/>
    <property type="match status" value="1"/>
</dbReference>
<comment type="cofactor">
    <cofactor evidence="1 5">
        <name>Zn(2+)</name>
        <dbReference type="ChEBI" id="CHEBI:29105"/>
    </cofactor>
</comment>
<dbReference type="SMART" id="SM00829">
    <property type="entry name" value="PKS_ER"/>
    <property type="match status" value="1"/>
</dbReference>
<keyword evidence="8" id="KW-1185">Reference proteome</keyword>
<dbReference type="GeneID" id="28974448"/>
<keyword evidence="4" id="KW-0560">Oxidoreductase</keyword>
<dbReference type="InterPro" id="IPR013154">
    <property type="entry name" value="ADH-like_N"/>
</dbReference>
<dbReference type="Proteomes" id="UP000053890">
    <property type="component" value="Unassembled WGS sequence"/>
</dbReference>
<dbReference type="STRING" id="578459.A0A194SBR6"/>
<dbReference type="AlphaFoldDB" id="A0A194SBR6"/>
<dbReference type="PANTHER" id="PTHR42683">
    <property type="entry name" value="ALDEHYDE REDUCTASE"/>
    <property type="match status" value="1"/>
</dbReference>
<evidence type="ECO:0000313" key="8">
    <source>
        <dbReference type="Proteomes" id="UP000053890"/>
    </source>
</evidence>
<dbReference type="InterPro" id="IPR036291">
    <property type="entry name" value="NAD(P)-bd_dom_sf"/>
</dbReference>
<dbReference type="OrthoDB" id="1879366at2759"/>
<dbReference type="InterPro" id="IPR013149">
    <property type="entry name" value="ADH-like_C"/>
</dbReference>
<comment type="similarity">
    <text evidence="5">Belongs to the zinc-containing alcohol dehydrogenase family.</text>
</comment>
<evidence type="ECO:0000256" key="1">
    <source>
        <dbReference type="ARBA" id="ARBA00001947"/>
    </source>
</evidence>
<dbReference type="EMBL" id="KQ474075">
    <property type="protein sequence ID" value="KPV76846.1"/>
    <property type="molecule type" value="Genomic_DNA"/>
</dbReference>
<organism evidence="7 8">
    <name type="scientific">Rhodotorula graminis (strain WP1)</name>
    <dbReference type="NCBI Taxonomy" id="578459"/>
    <lineage>
        <taxon>Eukaryota</taxon>
        <taxon>Fungi</taxon>
        <taxon>Dikarya</taxon>
        <taxon>Basidiomycota</taxon>
        <taxon>Pucciniomycotina</taxon>
        <taxon>Microbotryomycetes</taxon>
        <taxon>Sporidiobolales</taxon>
        <taxon>Sporidiobolaceae</taxon>
        <taxon>Rhodotorula</taxon>
    </lineage>
</organism>
<keyword evidence="2 5" id="KW-0479">Metal-binding</keyword>
<reference evidence="7 8" key="1">
    <citation type="journal article" date="2015" name="Front. Microbiol.">
        <title>Genome sequence of the plant growth promoting endophytic yeast Rhodotorula graminis WP1.</title>
        <authorList>
            <person name="Firrincieli A."/>
            <person name="Otillar R."/>
            <person name="Salamov A."/>
            <person name="Schmutz J."/>
            <person name="Khan Z."/>
            <person name="Redman R.S."/>
            <person name="Fleck N.D."/>
            <person name="Lindquist E."/>
            <person name="Grigoriev I.V."/>
            <person name="Doty S.L."/>
        </authorList>
    </citation>
    <scope>NUCLEOTIDE SEQUENCE [LARGE SCALE GENOMIC DNA]</scope>
    <source>
        <strain evidence="7 8">WP1</strain>
    </source>
</reference>
<dbReference type="FunFam" id="3.40.50.720:FF:000022">
    <property type="entry name" value="Cinnamyl alcohol dehydrogenase"/>
    <property type="match status" value="1"/>
</dbReference>
<dbReference type="Gene3D" id="3.90.180.10">
    <property type="entry name" value="Medium-chain alcohol dehydrogenases, catalytic domain"/>
    <property type="match status" value="1"/>
</dbReference>
<dbReference type="GO" id="GO:0008270">
    <property type="term" value="F:zinc ion binding"/>
    <property type="evidence" value="ECO:0007669"/>
    <property type="project" value="InterPro"/>
</dbReference>
<dbReference type="SUPFAM" id="SSF50129">
    <property type="entry name" value="GroES-like"/>
    <property type="match status" value="1"/>
</dbReference>
<evidence type="ECO:0000256" key="2">
    <source>
        <dbReference type="ARBA" id="ARBA00022723"/>
    </source>
</evidence>
<dbReference type="Pfam" id="PF08240">
    <property type="entry name" value="ADH_N"/>
    <property type="match status" value="1"/>
</dbReference>
<evidence type="ECO:0000313" key="7">
    <source>
        <dbReference type="EMBL" id="KPV76846.1"/>
    </source>
</evidence>
<dbReference type="InterPro" id="IPR011032">
    <property type="entry name" value="GroES-like_sf"/>
</dbReference>
<dbReference type="PROSITE" id="PS00059">
    <property type="entry name" value="ADH_ZINC"/>
    <property type="match status" value="1"/>
</dbReference>
<accession>A0A194SBR6</accession>
<evidence type="ECO:0000256" key="5">
    <source>
        <dbReference type="RuleBase" id="RU361277"/>
    </source>
</evidence>
<keyword evidence="3 5" id="KW-0862">Zinc</keyword>
<dbReference type="CDD" id="cd05283">
    <property type="entry name" value="CAD1"/>
    <property type="match status" value="1"/>
</dbReference>
<evidence type="ECO:0000256" key="4">
    <source>
        <dbReference type="ARBA" id="ARBA00023002"/>
    </source>
</evidence>
<feature type="domain" description="Enoyl reductase (ER)" evidence="6">
    <location>
        <begin position="15"/>
        <end position="358"/>
    </location>
</feature>
<gene>
    <name evidence="7" type="ORF">RHOBADRAFT_42058</name>
</gene>
<evidence type="ECO:0000256" key="3">
    <source>
        <dbReference type="ARBA" id="ARBA00022833"/>
    </source>
</evidence>